<dbReference type="GO" id="GO:0003677">
    <property type="term" value="F:DNA binding"/>
    <property type="evidence" value="ECO:0007669"/>
    <property type="project" value="UniProtKB-KW"/>
</dbReference>
<protein>
    <submittedName>
        <fullName evidence="1">DNA-binding LacI/PurR family transcriptional regulator</fullName>
    </submittedName>
</protein>
<dbReference type="InterPro" id="IPR028082">
    <property type="entry name" value="Peripla_BP_I"/>
</dbReference>
<dbReference type="EMBL" id="JACHGJ010000002">
    <property type="protein sequence ID" value="MBB6479910.1"/>
    <property type="molecule type" value="Genomic_DNA"/>
</dbReference>
<dbReference type="Proteomes" id="UP000587760">
    <property type="component" value="Unassembled WGS sequence"/>
</dbReference>
<evidence type="ECO:0000313" key="1">
    <source>
        <dbReference type="EMBL" id="MBB6479910.1"/>
    </source>
</evidence>
<dbReference type="AlphaFoldDB" id="A0A841RA72"/>
<dbReference type="SUPFAM" id="SSF53822">
    <property type="entry name" value="Periplasmic binding protein-like I"/>
    <property type="match status" value="1"/>
</dbReference>
<accession>A0A841RA72</accession>
<proteinExistence type="predicted"/>
<organism evidence="1 2">
    <name type="scientific">Spirochaeta isovalerica</name>
    <dbReference type="NCBI Taxonomy" id="150"/>
    <lineage>
        <taxon>Bacteria</taxon>
        <taxon>Pseudomonadati</taxon>
        <taxon>Spirochaetota</taxon>
        <taxon>Spirochaetia</taxon>
        <taxon>Spirochaetales</taxon>
        <taxon>Spirochaetaceae</taxon>
        <taxon>Spirochaeta</taxon>
    </lineage>
</organism>
<keyword evidence="2" id="KW-1185">Reference proteome</keyword>
<dbReference type="Gene3D" id="3.40.50.2300">
    <property type="match status" value="1"/>
</dbReference>
<sequence length="93" mass="10291">MEARLDGLIFISTSLSPFIEYSEFTEFTRLFPSSIPKVSLGDPVPGMSSVRISPQKGIAQAVDHLVTDHGRRNFAVVEGLLRKSCYRFRSGAT</sequence>
<gene>
    <name evidence="1" type="ORF">HNR50_001568</name>
</gene>
<reference evidence="1 2" key="1">
    <citation type="submission" date="2020-08" db="EMBL/GenBank/DDBJ databases">
        <title>Genomic Encyclopedia of Type Strains, Phase IV (KMG-IV): sequencing the most valuable type-strain genomes for metagenomic binning, comparative biology and taxonomic classification.</title>
        <authorList>
            <person name="Goeker M."/>
        </authorList>
    </citation>
    <scope>NUCLEOTIDE SEQUENCE [LARGE SCALE GENOMIC DNA]</scope>
    <source>
        <strain evidence="1 2">DSM 2461</strain>
    </source>
</reference>
<comment type="caution">
    <text evidence="1">The sequence shown here is derived from an EMBL/GenBank/DDBJ whole genome shotgun (WGS) entry which is preliminary data.</text>
</comment>
<evidence type="ECO:0000313" key="2">
    <source>
        <dbReference type="Proteomes" id="UP000587760"/>
    </source>
</evidence>
<keyword evidence="1" id="KW-0238">DNA-binding</keyword>
<dbReference type="RefSeq" id="WP_184745564.1">
    <property type="nucleotide sequence ID" value="NZ_JACHGJ010000002.1"/>
</dbReference>
<name>A0A841RA72_9SPIO</name>